<evidence type="ECO:0000313" key="2">
    <source>
        <dbReference type="EMBL" id="MFC1415998.1"/>
    </source>
</evidence>
<dbReference type="RefSeq" id="WP_380532727.1">
    <property type="nucleotide sequence ID" value="NZ_JBHFAB010000003.1"/>
</dbReference>
<sequence>MAARHARTPARTAAPASCPGAARRTDEARSRRCTPPAAPAPTLLGLITSREDFEELRRDGGTEYTSFARYLADTGELIAGIRAAGGSVRGRAFHPGDLVAYCAERGLSLADPGSHTAYTADPEAADTEWVRYQDEPLEEFLGRLDRARQRGLVHRQLERLLAETAEAAATGVFPTEPLREAYERGAAALRRMLLGAGPGRFRLVCALQPPEGPVEARADLLLVAGEAGGGTVLRIEDADLDLLCSLLCTGYALGLPGGVLLSGMCAERGSVAWGWGFDGGGADGSGFAPCNAADVLLDLTVPAASWIAVCLPGAAAVPGFPLDEIALD</sequence>
<evidence type="ECO:0000313" key="3">
    <source>
        <dbReference type="Proteomes" id="UP001592531"/>
    </source>
</evidence>
<protein>
    <submittedName>
        <fullName evidence="2">Uncharacterized protein</fullName>
    </submittedName>
</protein>
<comment type="caution">
    <text evidence="2">The sequence shown here is derived from an EMBL/GenBank/DDBJ whole genome shotgun (WGS) entry which is preliminary data.</text>
</comment>
<organism evidence="2 3">
    <name type="scientific">Streptacidiphilus cavernicola</name>
    <dbReference type="NCBI Taxonomy" id="3342716"/>
    <lineage>
        <taxon>Bacteria</taxon>
        <taxon>Bacillati</taxon>
        <taxon>Actinomycetota</taxon>
        <taxon>Actinomycetes</taxon>
        <taxon>Kitasatosporales</taxon>
        <taxon>Streptomycetaceae</taxon>
        <taxon>Streptacidiphilus</taxon>
    </lineage>
</organism>
<proteinExistence type="predicted"/>
<gene>
    <name evidence="2" type="ORF">ACEZDE_05015</name>
</gene>
<dbReference type="Proteomes" id="UP001592531">
    <property type="component" value="Unassembled WGS sequence"/>
</dbReference>
<dbReference type="EMBL" id="JBHFAB010000003">
    <property type="protein sequence ID" value="MFC1415998.1"/>
    <property type="molecule type" value="Genomic_DNA"/>
</dbReference>
<accession>A0ABV6VQL5</accession>
<keyword evidence="3" id="KW-1185">Reference proteome</keyword>
<feature type="region of interest" description="Disordered" evidence="1">
    <location>
        <begin position="1"/>
        <end position="41"/>
    </location>
</feature>
<name>A0ABV6VQL5_9ACTN</name>
<reference evidence="2 3" key="1">
    <citation type="submission" date="2024-09" db="EMBL/GenBank/DDBJ databases">
        <authorList>
            <person name="Lee S.D."/>
        </authorList>
    </citation>
    <scope>NUCLEOTIDE SEQUENCE [LARGE SCALE GENOMIC DNA]</scope>
    <source>
        <strain evidence="2 3">N8-3</strain>
    </source>
</reference>
<evidence type="ECO:0000256" key="1">
    <source>
        <dbReference type="SAM" id="MobiDB-lite"/>
    </source>
</evidence>